<proteinExistence type="predicted"/>
<evidence type="ECO:0000313" key="1">
    <source>
        <dbReference type="EMBL" id="WAJ30932.1"/>
    </source>
</evidence>
<sequence>MLALGNAPPALAAPMHGIAMQGEPALAPGFDHLPFVNPDAPKGGTMRYGVYGTFDNLNPVIVRGALTTARGIWFDPEFGNLVFEPLMWRSPDEPFTLYGLVAESVETDEERTFVEFTLNPAARFSDGKPVRVEDVLFTTEMLSQVGLVRPQYTNWLSKVAKIEKVGERGVRFTFNEKADRELPLLLAGLPVLPEHGFDRATFGQTTLKPVIGSGPYVIDRVVPGQRIVYRKNPDYWGRNLPIKRGLDNYDEIVVEYFRNQNAQFEGFQKGLFFVYADGSPEHWRSAYDFPAVRDGRVVKEEFETGRPAGVYGFFFNTRRPLFQDRRVRTALGLLYDFDWANKNLYYGAYRRIEGYFADSELSSVGRPADEREKALLARFPDAVAPEVMDGSWRPPASDASGADRKLMKDAVDMLKEAGYAFHGARLVGPDGRPFAFEILVQNADQQRIALGYQRTLARVGIAASIRLVDDAQYQLRKTSFDYDVLISAFNPTLSPGAEQRGRWGSAAATASGSFNYAGVANPAVDALIDAMTAARTKEDFVAAVRAYDRVLITEAYVVPLFYVGEQWLARWSFIRHPDRTPLNGYHLPSFWREPDAP</sequence>
<dbReference type="Proteomes" id="UP001163223">
    <property type="component" value="Chromosome"/>
</dbReference>
<accession>A0ACD4NVU7</accession>
<reference evidence="1" key="1">
    <citation type="submission" date="2022-11" db="EMBL/GenBank/DDBJ databases">
        <title>beta-Carotene-producing bacterium, Jeongeuplla avenae sp. nov., alleviates the salt stress of Arabidopsis seedlings.</title>
        <authorList>
            <person name="Jiang L."/>
            <person name="Lee J."/>
        </authorList>
    </citation>
    <scope>NUCLEOTIDE SEQUENCE</scope>
    <source>
        <strain evidence="1">DY_R2A_6</strain>
    </source>
</reference>
<dbReference type="EMBL" id="CP113520">
    <property type="protein sequence ID" value="WAJ30932.1"/>
    <property type="molecule type" value="Genomic_DNA"/>
</dbReference>
<name>A0ACD4NVU7_9HYPH</name>
<gene>
    <name evidence="1" type="ORF">OXU80_12315</name>
</gene>
<protein>
    <submittedName>
        <fullName evidence="1">Extracellular solute-binding protein</fullName>
    </submittedName>
</protein>
<evidence type="ECO:0000313" key="2">
    <source>
        <dbReference type="Proteomes" id="UP001163223"/>
    </source>
</evidence>
<organism evidence="1 2">
    <name type="scientific">Antarcticirhabdus aurantiaca</name>
    <dbReference type="NCBI Taxonomy" id="2606717"/>
    <lineage>
        <taxon>Bacteria</taxon>
        <taxon>Pseudomonadati</taxon>
        <taxon>Pseudomonadota</taxon>
        <taxon>Alphaproteobacteria</taxon>
        <taxon>Hyphomicrobiales</taxon>
        <taxon>Aurantimonadaceae</taxon>
        <taxon>Antarcticirhabdus</taxon>
    </lineage>
</organism>
<keyword evidence="2" id="KW-1185">Reference proteome</keyword>